<dbReference type="InterPro" id="IPR050570">
    <property type="entry name" value="Cell_wall_metabolism_enzyme"/>
</dbReference>
<organism evidence="4 5">
    <name type="scientific">Salinisphaera dokdonensis CL-ES53</name>
    <dbReference type="NCBI Taxonomy" id="1304272"/>
    <lineage>
        <taxon>Bacteria</taxon>
        <taxon>Pseudomonadati</taxon>
        <taxon>Pseudomonadota</taxon>
        <taxon>Gammaproteobacteria</taxon>
        <taxon>Salinisphaerales</taxon>
        <taxon>Salinisphaeraceae</taxon>
        <taxon>Salinisphaera</taxon>
    </lineage>
</organism>
<keyword evidence="2" id="KW-0812">Transmembrane</keyword>
<dbReference type="InterPro" id="IPR016047">
    <property type="entry name" value="M23ase_b-sheet_dom"/>
</dbReference>
<dbReference type="Gene3D" id="2.70.70.10">
    <property type="entry name" value="Glucose Permease (Domain IIA)"/>
    <property type="match status" value="1"/>
</dbReference>
<evidence type="ECO:0000259" key="3">
    <source>
        <dbReference type="Pfam" id="PF01551"/>
    </source>
</evidence>
<dbReference type="SUPFAM" id="SSF51261">
    <property type="entry name" value="Duplicated hybrid motif"/>
    <property type="match status" value="1"/>
</dbReference>
<dbReference type="Proteomes" id="UP001460888">
    <property type="component" value="Unassembled WGS sequence"/>
</dbReference>
<proteinExistence type="predicted"/>
<dbReference type="EMBL" id="APND01000002">
    <property type="protein sequence ID" value="MES1929384.1"/>
    <property type="molecule type" value="Genomic_DNA"/>
</dbReference>
<gene>
    <name evidence="4" type="ORF">SADO_09007</name>
</gene>
<dbReference type="Pfam" id="PF01551">
    <property type="entry name" value="Peptidase_M23"/>
    <property type="match status" value="1"/>
</dbReference>
<keyword evidence="2" id="KW-0472">Membrane</keyword>
<feature type="region of interest" description="Disordered" evidence="1">
    <location>
        <begin position="1"/>
        <end position="37"/>
    </location>
</feature>
<evidence type="ECO:0000256" key="1">
    <source>
        <dbReference type="SAM" id="MobiDB-lite"/>
    </source>
</evidence>
<evidence type="ECO:0000313" key="5">
    <source>
        <dbReference type="Proteomes" id="UP001460888"/>
    </source>
</evidence>
<dbReference type="InterPro" id="IPR011055">
    <property type="entry name" value="Dup_hybrid_motif"/>
</dbReference>
<keyword evidence="2" id="KW-1133">Transmembrane helix</keyword>
<dbReference type="PANTHER" id="PTHR21666:SF268">
    <property type="entry name" value="PEPTIDASE M23 DOMAIN-CONTAINING PROTEIN"/>
    <property type="match status" value="1"/>
</dbReference>
<feature type="transmembrane region" description="Helical" evidence="2">
    <location>
        <begin position="43"/>
        <end position="60"/>
    </location>
</feature>
<name>A0ABV2B0G3_9GAMM</name>
<comment type="caution">
    <text evidence="4">The sequence shown here is derived from an EMBL/GenBank/DDBJ whole genome shotgun (WGS) entry which is preliminary data.</text>
</comment>
<evidence type="ECO:0000313" key="4">
    <source>
        <dbReference type="EMBL" id="MES1929384.1"/>
    </source>
</evidence>
<dbReference type="PANTHER" id="PTHR21666">
    <property type="entry name" value="PEPTIDASE-RELATED"/>
    <property type="match status" value="1"/>
</dbReference>
<keyword evidence="5" id="KW-1185">Reference proteome</keyword>
<feature type="compositionally biased region" description="Basic and acidic residues" evidence="1">
    <location>
        <begin position="7"/>
        <end position="28"/>
    </location>
</feature>
<dbReference type="RefSeq" id="WP_353110873.1">
    <property type="nucleotide sequence ID" value="NZ_APND01000002.1"/>
</dbReference>
<reference evidence="4 5" key="1">
    <citation type="submission" date="2013-03" db="EMBL/GenBank/DDBJ databases">
        <title>Salinisphaera dokdonensis CL-ES53 Genome Sequencing.</title>
        <authorList>
            <person name="Li C."/>
            <person name="Lai Q."/>
            <person name="Shao Z."/>
        </authorList>
    </citation>
    <scope>NUCLEOTIDE SEQUENCE [LARGE SCALE GENOMIC DNA]</scope>
    <source>
        <strain evidence="4 5">CL-ES53</strain>
    </source>
</reference>
<dbReference type="CDD" id="cd12797">
    <property type="entry name" value="M23_peptidase"/>
    <property type="match status" value="1"/>
</dbReference>
<feature type="domain" description="M23ase beta-sheet core" evidence="3">
    <location>
        <begin position="258"/>
        <end position="357"/>
    </location>
</feature>
<accession>A0ABV2B0G3</accession>
<evidence type="ECO:0000256" key="2">
    <source>
        <dbReference type="SAM" id="Phobius"/>
    </source>
</evidence>
<protein>
    <submittedName>
        <fullName evidence="4">Metalloendopeptidase-like membrane protein</fullName>
    </submittedName>
</protein>
<sequence length="370" mass="40198">MNDEAERDPAAPTHDRGAEPVTTEEHNPTPDAEAPAKRQRARWRPWLLLLMLAALIGLLSQRPELRRDALETTRTAVMDGLNISPRAIYTLRLRIAGLEDSALGQRWRSAVDRAGADPRRFTTRYATRDEFAADRIEAHVYETSLKRGERFEIRLRRDTPCESCRSALYVSLERRAADSDDATDWTTVATLDADGHTESRVVDRDGDYRVVLQPELAAEASYEIAMARGGSIPFPVEGAGQRDIGSGFGAPRDGGARQHHGVDIFAERGTPVRAVTAGRVRTGSGGIGGKHVWLSSGMLGIGGARYYYAHLDEFAVDASTSVEAGDVIGYVGNTGNARTTPPHLHFGIYTGFGPVDPAPFLGAPPDLPGT</sequence>